<keyword evidence="3" id="KW-1185">Reference proteome</keyword>
<protein>
    <submittedName>
        <fullName evidence="2">Uncharacterized protein</fullName>
    </submittedName>
</protein>
<name>A0ABX2XFR9_9FLAO</name>
<proteinExistence type="predicted"/>
<sequence>MKKIFILFLITLLLSSCGSTPKVMTYYKELGNAGVSYNDLDSANKIVKINAFVLDPDTKSDKTIFDFSEAGQSAIIEDLGKKSTNAKELFGSMALSVKESSQKTKVSGNLSFKKRIVININVIGTQKADRLERINFKISIPDALKDKIEFVSWDKIATETVTIDLGKIIGGTSTTTSFSPEIGMSGTIQGKLAAEVSNTKTFSEEKSFSEKMAGLSAALVNKNEFEVNRSSLPNENISGNIIVEVTLKAKNEKSLSYFDFDGLYNGTIAITDQNKIRVNEMELMSPDFGYDSKKVSITNIPLLLSYDFLLRKVIEGQNTVPEYDDVIQYVTGSVTATSPIILSDSDSWAPKLWYIVIEDKQLGIQNIDMEKPATLAFTSYEKAQELIKWIKKTKSLKVSDYKFYLVTNALKTDDIKKLTIGI</sequence>
<evidence type="ECO:0000313" key="2">
    <source>
        <dbReference type="EMBL" id="OCB71170.1"/>
    </source>
</evidence>
<feature type="chain" id="PRO_5046876398" evidence="1">
    <location>
        <begin position="22"/>
        <end position="422"/>
    </location>
</feature>
<evidence type="ECO:0000313" key="3">
    <source>
        <dbReference type="Proteomes" id="UP000093343"/>
    </source>
</evidence>
<feature type="signal peptide" evidence="1">
    <location>
        <begin position="1"/>
        <end position="21"/>
    </location>
</feature>
<dbReference type="RefSeq" id="WP_065450692.1">
    <property type="nucleotide sequence ID" value="NZ_LVEN01000038.1"/>
</dbReference>
<dbReference type="PROSITE" id="PS51257">
    <property type="entry name" value="PROKAR_LIPOPROTEIN"/>
    <property type="match status" value="1"/>
</dbReference>
<accession>A0ABX2XFR9</accession>
<keyword evidence="1" id="KW-0732">Signal</keyword>
<organism evidence="2 3">
    <name type="scientific">Flavobacterium piscis</name>
    <dbReference type="NCBI Taxonomy" id="1114874"/>
    <lineage>
        <taxon>Bacteria</taxon>
        <taxon>Pseudomonadati</taxon>
        <taxon>Bacteroidota</taxon>
        <taxon>Flavobacteriia</taxon>
        <taxon>Flavobacteriales</taxon>
        <taxon>Flavobacteriaceae</taxon>
        <taxon>Flavobacterium</taxon>
    </lineage>
</organism>
<dbReference type="EMBL" id="LVEN01000038">
    <property type="protein sequence ID" value="OCB71170.1"/>
    <property type="molecule type" value="Genomic_DNA"/>
</dbReference>
<comment type="caution">
    <text evidence="2">The sequence shown here is derived from an EMBL/GenBank/DDBJ whole genome shotgun (WGS) entry which is preliminary data.</text>
</comment>
<gene>
    <name evidence="2" type="ORF">FLP_16800</name>
</gene>
<reference evidence="3" key="1">
    <citation type="submission" date="2016-03" db="EMBL/GenBank/DDBJ databases">
        <title>Draft genome sequence of Paenibacillus glacialis DSM 22343.</title>
        <authorList>
            <person name="Shin S.-K."/>
            <person name="Yi H."/>
        </authorList>
    </citation>
    <scope>NUCLEOTIDE SEQUENCE [LARGE SCALE GENOMIC DNA]</scope>
    <source>
        <strain evidence="3">CCUG 60099</strain>
    </source>
</reference>
<evidence type="ECO:0000256" key="1">
    <source>
        <dbReference type="SAM" id="SignalP"/>
    </source>
</evidence>
<dbReference type="Proteomes" id="UP000093343">
    <property type="component" value="Unassembled WGS sequence"/>
</dbReference>